<dbReference type="VEuPathDB" id="FungiDB:SPRG_18069"/>
<evidence type="ECO:0000313" key="1">
    <source>
        <dbReference type="EMBL" id="KDO16404.1"/>
    </source>
</evidence>
<dbReference type="AlphaFoldDB" id="A0A067BDH0"/>
<proteinExistence type="predicted"/>
<dbReference type="Gene3D" id="1.25.40.20">
    <property type="entry name" value="Ankyrin repeat-containing domain"/>
    <property type="match status" value="1"/>
</dbReference>
<dbReference type="KEGG" id="spar:SPRG_18069"/>
<name>A0A067BDH0_SAPPC</name>
<dbReference type="Proteomes" id="UP000030745">
    <property type="component" value="Unassembled WGS sequence"/>
</dbReference>
<reference evidence="1 2" key="1">
    <citation type="journal article" date="2013" name="PLoS Genet.">
        <title>Distinctive expansion of potential virulence genes in the genome of the oomycete fish pathogen Saprolegnia parasitica.</title>
        <authorList>
            <person name="Jiang R.H."/>
            <person name="de Bruijn I."/>
            <person name="Haas B.J."/>
            <person name="Belmonte R."/>
            <person name="Lobach L."/>
            <person name="Christie J."/>
            <person name="van den Ackerveken G."/>
            <person name="Bottin A."/>
            <person name="Bulone V."/>
            <person name="Diaz-Moreno S.M."/>
            <person name="Dumas B."/>
            <person name="Fan L."/>
            <person name="Gaulin E."/>
            <person name="Govers F."/>
            <person name="Grenville-Briggs L.J."/>
            <person name="Horner N.R."/>
            <person name="Levin J.Z."/>
            <person name="Mammella M."/>
            <person name="Meijer H.J."/>
            <person name="Morris P."/>
            <person name="Nusbaum C."/>
            <person name="Oome S."/>
            <person name="Phillips A.J."/>
            <person name="van Rooyen D."/>
            <person name="Rzeszutek E."/>
            <person name="Saraiva M."/>
            <person name="Secombes C.J."/>
            <person name="Seidl M.F."/>
            <person name="Snel B."/>
            <person name="Stassen J.H."/>
            <person name="Sykes S."/>
            <person name="Tripathy S."/>
            <person name="van den Berg H."/>
            <person name="Vega-Arreguin J.C."/>
            <person name="Wawra S."/>
            <person name="Young S.K."/>
            <person name="Zeng Q."/>
            <person name="Dieguez-Uribeondo J."/>
            <person name="Russ C."/>
            <person name="Tyler B.M."/>
            <person name="van West P."/>
        </authorList>
    </citation>
    <scope>NUCLEOTIDE SEQUENCE [LARGE SCALE GENOMIC DNA]</scope>
    <source>
        <strain evidence="1 2">CBS 223.65</strain>
    </source>
</reference>
<dbReference type="EMBL" id="KK584142">
    <property type="protein sequence ID" value="KDO16404.1"/>
    <property type="molecule type" value="Genomic_DNA"/>
</dbReference>
<sequence length="61" mass="6444">MPNQALIDAAEAGDLEAVRAQLPSTTDMDDRMRALFIACGAGHVDIVDELLPSCDANATNE</sequence>
<dbReference type="InterPro" id="IPR036770">
    <property type="entry name" value="Ankyrin_rpt-contain_sf"/>
</dbReference>
<protein>
    <submittedName>
        <fullName evidence="1">Uncharacterized protein</fullName>
    </submittedName>
</protein>
<feature type="non-terminal residue" evidence="1">
    <location>
        <position position="61"/>
    </location>
</feature>
<dbReference type="Pfam" id="PF12796">
    <property type="entry name" value="Ank_2"/>
    <property type="match status" value="1"/>
</dbReference>
<dbReference type="GeneID" id="24139595"/>
<organism evidence="1 2">
    <name type="scientific">Saprolegnia parasitica (strain CBS 223.65)</name>
    <dbReference type="NCBI Taxonomy" id="695850"/>
    <lineage>
        <taxon>Eukaryota</taxon>
        <taxon>Sar</taxon>
        <taxon>Stramenopiles</taxon>
        <taxon>Oomycota</taxon>
        <taxon>Saprolegniomycetes</taxon>
        <taxon>Saprolegniales</taxon>
        <taxon>Saprolegniaceae</taxon>
        <taxon>Saprolegnia</taxon>
    </lineage>
</organism>
<keyword evidence="2" id="KW-1185">Reference proteome</keyword>
<evidence type="ECO:0000313" key="2">
    <source>
        <dbReference type="Proteomes" id="UP000030745"/>
    </source>
</evidence>
<dbReference type="InterPro" id="IPR002110">
    <property type="entry name" value="Ankyrin_rpt"/>
</dbReference>
<accession>A0A067BDH0</accession>
<dbReference type="RefSeq" id="XP_012212887.1">
    <property type="nucleotide sequence ID" value="XM_012357497.1"/>
</dbReference>
<dbReference type="SUPFAM" id="SSF48403">
    <property type="entry name" value="Ankyrin repeat"/>
    <property type="match status" value="1"/>
</dbReference>
<gene>
    <name evidence="1" type="ORF">SPRG_18069</name>
</gene>